<dbReference type="GO" id="GO:0003700">
    <property type="term" value="F:DNA-binding transcription factor activity"/>
    <property type="evidence" value="ECO:0007669"/>
    <property type="project" value="InterPro"/>
</dbReference>
<dbReference type="InterPro" id="IPR011256">
    <property type="entry name" value="Reg_factor_effector_dom_sf"/>
</dbReference>
<organism evidence="5">
    <name type="scientific">Halalkalibacterium halodurans</name>
    <name type="common">Bacillus halodurans</name>
    <dbReference type="NCBI Taxonomy" id="86665"/>
    <lineage>
        <taxon>Bacteria</taxon>
        <taxon>Bacillati</taxon>
        <taxon>Bacillota</taxon>
        <taxon>Bacilli</taxon>
        <taxon>Bacillales</taxon>
        <taxon>Bacillaceae</taxon>
        <taxon>Halalkalibacterium (ex Joshi et al. 2022)</taxon>
    </lineage>
</organism>
<dbReference type="PROSITE" id="PS00041">
    <property type="entry name" value="HTH_ARAC_FAMILY_1"/>
    <property type="match status" value="1"/>
</dbReference>
<evidence type="ECO:0000256" key="2">
    <source>
        <dbReference type="ARBA" id="ARBA00023125"/>
    </source>
</evidence>
<dbReference type="InterPro" id="IPR018062">
    <property type="entry name" value="HTH_AraC-typ_CS"/>
</dbReference>
<evidence type="ECO:0000256" key="1">
    <source>
        <dbReference type="ARBA" id="ARBA00023015"/>
    </source>
</evidence>
<keyword evidence="1" id="KW-0805">Transcription regulation</keyword>
<dbReference type="InterPro" id="IPR050959">
    <property type="entry name" value="MarA-like"/>
</dbReference>
<dbReference type="SUPFAM" id="SSF46689">
    <property type="entry name" value="Homeodomain-like"/>
    <property type="match status" value="2"/>
</dbReference>
<dbReference type="PANTHER" id="PTHR47504:SF5">
    <property type="entry name" value="RIGHT ORIGIN-BINDING PROTEIN"/>
    <property type="match status" value="1"/>
</dbReference>
<dbReference type="Gene3D" id="3.20.80.10">
    <property type="entry name" value="Regulatory factor, effector binding domain"/>
    <property type="match status" value="1"/>
</dbReference>
<dbReference type="InterPro" id="IPR020449">
    <property type="entry name" value="Tscrpt_reg_AraC-type_HTH"/>
</dbReference>
<evidence type="ECO:0000259" key="4">
    <source>
        <dbReference type="PROSITE" id="PS01124"/>
    </source>
</evidence>
<dbReference type="PRINTS" id="PR00032">
    <property type="entry name" value="HTHARAC"/>
</dbReference>
<dbReference type="GO" id="GO:0043565">
    <property type="term" value="F:sequence-specific DNA binding"/>
    <property type="evidence" value="ECO:0007669"/>
    <property type="project" value="InterPro"/>
</dbReference>
<dbReference type="InterPro" id="IPR009057">
    <property type="entry name" value="Homeodomain-like_sf"/>
</dbReference>
<evidence type="ECO:0000256" key="3">
    <source>
        <dbReference type="ARBA" id="ARBA00023163"/>
    </source>
</evidence>
<dbReference type="AlphaFoldDB" id="A0A0M0KGK5"/>
<feature type="domain" description="HTH araC/xylS-type" evidence="4">
    <location>
        <begin position="8"/>
        <end position="106"/>
    </location>
</feature>
<dbReference type="InterPro" id="IPR010499">
    <property type="entry name" value="AraC_E-bd"/>
</dbReference>
<dbReference type="PROSITE" id="PS01124">
    <property type="entry name" value="HTH_ARAC_FAMILY_2"/>
    <property type="match status" value="1"/>
</dbReference>
<comment type="caution">
    <text evidence="5">The sequence shown here is derived from an EMBL/GenBank/DDBJ whole genome shotgun (WGS) entry which is preliminary data.</text>
</comment>
<sequence length="300" mass="34361">MSYIQSVQRAIDYIETHLHEPISLEKVAAHASYSYFHFHRLFKATVGCTMSEYIKRRRLTKAAYALLETKASIIDIAFEYGYESQEAFTRAFKQWFNVLPGKYRQARPPVQLIDPYWAVKTFPVNATSNHKPYIVTRQPLQVVGLQLEGLSLPGGSDREQSTLVAIPTLWHQFEARIHEIERRVDPFVSYGISSPSSDGSHFTYMACVEVEASDVNIPQGFIQKEIKGGTYASFHYKGAANQLSALTNYIYGSWLPSSPYQSHFGVEMEVYDEREPKEDDEVVVEIWTPIKKRDKQSSQK</sequence>
<dbReference type="InterPro" id="IPR029442">
    <property type="entry name" value="GyrI-like"/>
</dbReference>
<keyword evidence="3" id="KW-0804">Transcription</keyword>
<keyword evidence="2" id="KW-0238">DNA-binding</keyword>
<dbReference type="Gene3D" id="1.10.10.60">
    <property type="entry name" value="Homeodomain-like"/>
    <property type="match status" value="2"/>
</dbReference>
<reference evidence="5" key="1">
    <citation type="submission" date="2015-08" db="EMBL/GenBank/DDBJ databases">
        <title>Complete DNA Sequence of Pseudomonas syringae pv. actinidiae, the Causal Agent of Kiwifruit Canker Disease.</title>
        <authorList>
            <person name="Rikkerink E.H.A."/>
            <person name="Fineran P.C."/>
        </authorList>
    </citation>
    <scope>NUCLEOTIDE SEQUENCE</scope>
    <source>
        <strain evidence="5">DSM 13666</strain>
    </source>
</reference>
<dbReference type="PATRIC" id="fig|136160.3.peg.577"/>
<dbReference type="SMART" id="SM00871">
    <property type="entry name" value="AraC_E_bind"/>
    <property type="match status" value="1"/>
</dbReference>
<dbReference type="Pfam" id="PF06445">
    <property type="entry name" value="GyrI-like"/>
    <property type="match status" value="1"/>
</dbReference>
<dbReference type="GeneID" id="87599163"/>
<dbReference type="EMBL" id="LILD01000001">
    <property type="protein sequence ID" value="KOO37727.1"/>
    <property type="molecule type" value="Genomic_DNA"/>
</dbReference>
<dbReference type="PANTHER" id="PTHR47504">
    <property type="entry name" value="RIGHT ORIGIN-BINDING PROTEIN"/>
    <property type="match status" value="1"/>
</dbReference>
<evidence type="ECO:0000313" key="5">
    <source>
        <dbReference type="EMBL" id="KOO37727.1"/>
    </source>
</evidence>
<protein>
    <recommendedName>
        <fullName evidence="4">HTH araC/xylS-type domain-containing protein</fullName>
    </recommendedName>
</protein>
<dbReference type="RefSeq" id="WP_053430264.1">
    <property type="nucleotide sequence ID" value="NZ_CP040441.1"/>
</dbReference>
<name>A0A0M0KGK5_ALKHA</name>
<dbReference type="SUPFAM" id="SSF55136">
    <property type="entry name" value="Probable bacterial effector-binding domain"/>
    <property type="match status" value="1"/>
</dbReference>
<gene>
    <name evidence="5" type="ORF">AMD02_01865</name>
</gene>
<dbReference type="SMART" id="SM00342">
    <property type="entry name" value="HTH_ARAC"/>
    <property type="match status" value="1"/>
</dbReference>
<dbReference type="Pfam" id="PF12833">
    <property type="entry name" value="HTH_18"/>
    <property type="match status" value="1"/>
</dbReference>
<proteinExistence type="predicted"/>
<accession>A0A0M0KGK5</accession>
<dbReference type="InterPro" id="IPR018060">
    <property type="entry name" value="HTH_AraC"/>
</dbReference>